<dbReference type="InterPro" id="IPR027417">
    <property type="entry name" value="P-loop_NTPase"/>
</dbReference>
<dbReference type="InterPro" id="IPR050773">
    <property type="entry name" value="CbxX/CfxQ_RuBisCO_ESX"/>
</dbReference>
<dbReference type="AlphaFoldDB" id="A0A248TNI4"/>
<feature type="region of interest" description="Disordered" evidence="5">
    <location>
        <begin position="736"/>
        <end position="778"/>
    </location>
</feature>
<evidence type="ECO:0000256" key="1">
    <source>
        <dbReference type="ARBA" id="ARBA00010378"/>
    </source>
</evidence>
<dbReference type="KEGG" id="bko:CKF48_22135"/>
<dbReference type="Gene3D" id="3.40.50.300">
    <property type="entry name" value="P-loop containing nucleotide triphosphate hydrolases"/>
    <property type="match status" value="2"/>
</dbReference>
<keyword evidence="8" id="KW-1185">Reference proteome</keyword>
<dbReference type="Pfam" id="PF00004">
    <property type="entry name" value="AAA"/>
    <property type="match status" value="2"/>
</dbReference>
<dbReference type="InterPro" id="IPR041627">
    <property type="entry name" value="AAA_lid_6"/>
</dbReference>
<dbReference type="CDD" id="cd00009">
    <property type="entry name" value="AAA"/>
    <property type="match status" value="1"/>
</dbReference>
<keyword evidence="3" id="KW-0067">ATP-binding</keyword>
<dbReference type="PRINTS" id="PR00819">
    <property type="entry name" value="CBXCFQXSUPER"/>
</dbReference>
<dbReference type="Proteomes" id="UP000215137">
    <property type="component" value="Chromosome"/>
</dbReference>
<evidence type="ECO:0000256" key="2">
    <source>
        <dbReference type="ARBA" id="ARBA00022741"/>
    </source>
</evidence>
<comment type="similarity">
    <text evidence="1">Belongs to the CbxX/CfxQ family.</text>
</comment>
<dbReference type="GO" id="GO:0016887">
    <property type="term" value="F:ATP hydrolysis activity"/>
    <property type="evidence" value="ECO:0007669"/>
    <property type="project" value="InterPro"/>
</dbReference>
<evidence type="ECO:0000256" key="5">
    <source>
        <dbReference type="SAM" id="MobiDB-lite"/>
    </source>
</evidence>
<organism evidence="7 8">
    <name type="scientific">Cytobacillus kochii</name>
    <dbReference type="NCBI Taxonomy" id="859143"/>
    <lineage>
        <taxon>Bacteria</taxon>
        <taxon>Bacillati</taxon>
        <taxon>Bacillota</taxon>
        <taxon>Bacilli</taxon>
        <taxon>Bacillales</taxon>
        <taxon>Bacillaceae</taxon>
        <taxon>Cytobacillus</taxon>
    </lineage>
</organism>
<feature type="coiled-coil region" evidence="4">
    <location>
        <begin position="193"/>
        <end position="220"/>
    </location>
</feature>
<evidence type="ECO:0000313" key="8">
    <source>
        <dbReference type="Proteomes" id="UP000215137"/>
    </source>
</evidence>
<dbReference type="FunFam" id="3.40.50.300:FF:000216">
    <property type="entry name" value="Type VII secretion ATPase EccA"/>
    <property type="match status" value="2"/>
</dbReference>
<reference evidence="7 8" key="1">
    <citation type="submission" date="2017-08" db="EMBL/GenBank/DDBJ databases">
        <title>Complete Genome Sequence of Bacillus kochii Oregon-R-modENCODE STRAIN BDGP4, isolated from Drosophila melanogaster gut.</title>
        <authorList>
            <person name="Wan K.H."/>
            <person name="Yu C."/>
            <person name="Park S."/>
            <person name="Hammonds A.S."/>
            <person name="Booth B.W."/>
            <person name="Celniker S.E."/>
        </authorList>
    </citation>
    <scope>NUCLEOTIDE SEQUENCE [LARGE SCALE GENOMIC DNA]</scope>
    <source>
        <strain evidence="7 8">BDGP4</strain>
    </source>
</reference>
<dbReference type="Pfam" id="PF17866">
    <property type="entry name" value="AAA_lid_6"/>
    <property type="match status" value="2"/>
</dbReference>
<dbReference type="GO" id="GO:0005524">
    <property type="term" value="F:ATP binding"/>
    <property type="evidence" value="ECO:0007669"/>
    <property type="project" value="UniProtKB-KW"/>
</dbReference>
<evidence type="ECO:0000259" key="6">
    <source>
        <dbReference type="SMART" id="SM00382"/>
    </source>
</evidence>
<dbReference type="PANTHER" id="PTHR43392">
    <property type="entry name" value="AAA-TYPE ATPASE FAMILY PROTEIN / ANKYRIN REPEAT FAMILY PROTEIN"/>
    <property type="match status" value="1"/>
</dbReference>
<accession>A0A248TNI4</accession>
<evidence type="ECO:0000313" key="7">
    <source>
        <dbReference type="EMBL" id="ASV69766.1"/>
    </source>
</evidence>
<dbReference type="InterPro" id="IPR003959">
    <property type="entry name" value="ATPase_AAA_core"/>
</dbReference>
<protein>
    <submittedName>
        <fullName evidence="7">Stage V sporulation protein K</fullName>
    </submittedName>
</protein>
<dbReference type="RefSeq" id="WP_095373330.1">
    <property type="nucleotide sequence ID" value="NZ_CP022983.1"/>
</dbReference>
<dbReference type="Gene3D" id="1.10.8.60">
    <property type="match status" value="1"/>
</dbReference>
<keyword evidence="2" id="KW-0547">Nucleotide-binding</keyword>
<evidence type="ECO:0000256" key="3">
    <source>
        <dbReference type="ARBA" id="ARBA00022840"/>
    </source>
</evidence>
<gene>
    <name evidence="7" type="ORF">CKF48_22135</name>
</gene>
<feature type="domain" description="AAA+ ATPase" evidence="6">
    <location>
        <begin position="268"/>
        <end position="410"/>
    </location>
</feature>
<keyword evidence="4" id="KW-0175">Coiled coil</keyword>
<dbReference type="EMBL" id="CP022983">
    <property type="protein sequence ID" value="ASV69766.1"/>
    <property type="molecule type" value="Genomic_DNA"/>
</dbReference>
<dbReference type="InterPro" id="IPR003593">
    <property type="entry name" value="AAA+_ATPase"/>
</dbReference>
<dbReference type="PANTHER" id="PTHR43392:SF2">
    <property type="entry name" value="AAA-TYPE ATPASE FAMILY PROTEIN _ ANKYRIN REPEAT FAMILY PROTEIN"/>
    <property type="match status" value="1"/>
</dbReference>
<feature type="domain" description="AAA+ ATPase" evidence="6">
    <location>
        <begin position="540"/>
        <end position="676"/>
    </location>
</feature>
<dbReference type="SMART" id="SM00382">
    <property type="entry name" value="AAA"/>
    <property type="match status" value="2"/>
</dbReference>
<feature type="compositionally biased region" description="Basic and acidic residues" evidence="5">
    <location>
        <begin position="762"/>
        <end position="778"/>
    </location>
</feature>
<dbReference type="OrthoDB" id="9806903at2"/>
<name>A0A248TNI4_9BACI</name>
<evidence type="ECO:0000256" key="4">
    <source>
        <dbReference type="SAM" id="Coils"/>
    </source>
</evidence>
<dbReference type="SUPFAM" id="SSF52540">
    <property type="entry name" value="P-loop containing nucleoside triphosphate hydrolases"/>
    <property type="match status" value="2"/>
</dbReference>
<dbReference type="InterPro" id="IPR000641">
    <property type="entry name" value="CbxX/CfxQ"/>
</dbReference>
<proteinExistence type="inferred from homology"/>
<sequence length="778" mass="88711">MKQKKKTDIDKNGSQQVHTERNIFEQISRLDEKTDAEQLSELLTEAAQLSAIRDKTDVQLPVAWLQKAIELSPQNLRAKEALAETKWMINKEFMDQLQYPIIRETDNRATKKYAAEEMIAITNRFMQQTHKAKEHLKRQKEELRKYKNDQLSPFVNDLSAILEDALSIGGELVEVAEAYEQSISGVFHTAIHYDEVKRKIEQLLKVKEKWQQRIEAYEIQKKQHVTPLNELDEMVGMINVKKRIKAYYQFLQYQHRRRTLGFNQRDQMSLNMVITGNPGTGKTTLARTLARIYNHLGVLPRENVIETNRSQLVGAYVGQTEENVGQLVEKALGGVLFIDEAYTLNRSDQSKDDYGQVAIDTLVSLMTSEKYSGRLAVILAGYPDEMRQFLEVNPGLRSRFPQANHLHLSDYNDYELLEIGKRIALNNDYVLTSSGERALLKRIERERVDDTFGNARAVHDVILDAIFSKGIKGDQADIRELTILEEDDFTIDEEESIDQPQKQLDEMIGLEHVKEEVKTLVSFVQVQHMRGQQGLPAIPVQLHSVFTGNPGTGKTTIAKIFAQLLKECGLLKRGHLIVSSRADFVAGYIGQTALKTRKLIRQALGGVLFIDEAYSLLSDITTDFGKEVIDTLVDEMTKHNENLVVILAGYPVEMEKLLASNPGLRSRFKKFLHFPDYTAEEMLKMMKAFLTRYEMSLTKAAEQLLLEYFTTTVTEGNGRLVVNLAEGAIQNQARRIMEDSHTSESSLSTLTERDFINTIGPNRKEDKTSASFNERDRS</sequence>